<name>A0A7X0B1X8_9PROT</name>
<dbReference type="PANTHER" id="PTHR43179">
    <property type="entry name" value="RHAMNOSYLTRANSFERASE WBBL"/>
    <property type="match status" value="1"/>
</dbReference>
<accession>A0A7X0B1X8</accession>
<dbReference type="EMBL" id="JACIIZ010000009">
    <property type="protein sequence ID" value="MBB6252876.1"/>
    <property type="molecule type" value="Genomic_DNA"/>
</dbReference>
<dbReference type="Gene3D" id="3.40.50.2000">
    <property type="entry name" value="Glycogen Phosphorylase B"/>
    <property type="match status" value="1"/>
</dbReference>
<dbReference type="Pfam" id="PF13641">
    <property type="entry name" value="Glyco_tranf_2_3"/>
    <property type="match status" value="1"/>
</dbReference>
<organism evidence="5 6">
    <name type="scientific">Nitrospirillum iridis</name>
    <dbReference type="NCBI Taxonomy" id="765888"/>
    <lineage>
        <taxon>Bacteria</taxon>
        <taxon>Pseudomonadati</taxon>
        <taxon>Pseudomonadota</taxon>
        <taxon>Alphaproteobacteria</taxon>
        <taxon>Rhodospirillales</taxon>
        <taxon>Azospirillaceae</taxon>
        <taxon>Nitrospirillum</taxon>
    </lineage>
</organism>
<dbReference type="SUPFAM" id="SSF53756">
    <property type="entry name" value="UDP-Glycosyltransferase/glycogen phosphorylase"/>
    <property type="match status" value="1"/>
</dbReference>
<dbReference type="Gene3D" id="3.90.550.10">
    <property type="entry name" value="Spore Coat Polysaccharide Biosynthesis Protein SpsA, Chain A"/>
    <property type="match status" value="1"/>
</dbReference>
<dbReference type="SUPFAM" id="SSF53448">
    <property type="entry name" value="Nucleotide-diphospho-sugar transferases"/>
    <property type="match status" value="1"/>
</dbReference>
<dbReference type="InterPro" id="IPR029044">
    <property type="entry name" value="Nucleotide-diphossugar_trans"/>
</dbReference>
<protein>
    <submittedName>
        <fullName evidence="5">GT2 family glycosyltransferase/glycosyltransferase involved in cell wall biosynthesis</fullName>
    </submittedName>
</protein>
<sequence length="1020" mass="108456">MSGLTPAHGERLLDEIDAALARMDHERAIALCQAALPHTDKRLSILRKLVHATLGAGHLQDASLYVRQLVRAADPPLVDDLVLQGVVALARRQPEDAAGCFEAALDRDVVHPLAALGLLQAAQVTSPSTVHAVLPCLVPALCWNAETSGDCLRALRGLVAGGLLPAVVFATAGHIEGFATPGAVAELIWNRHILGRAVCGARSDASDGDMAVPAFRFVIPTALAGRVDFHVLVNGVAAFGSPIAAPATRVPRLVASFFQAKTLEAEDAAEWTVHAWDAAYPQRPVAIELRDDAAWSRRLVFRPAIKASASGEGGQAAFPQEVRTPASGVRPFFAMTGEPAFWQGGMLPAGNREHRRNRPSPSRSGRVLPARTVDVIVPVYGDADVTRTCLAALRHSLETRANYPGQGIPVEVTVIVDGPPDAAVTDLVDEVAAQGWATVLRNPGNLGFVRTVNRGMGLHVDRDVVLLNADTVVHGDWLRRLAVAAYSADGIGTVTPLSNDATILSYPGEGTPLSEVSVPLLDTLAAATLPERVADIPTGVGFCFYIRRDCLETVGYFDAETFGQGYGEENDFCWRARAQGWRHVVALDTLVGHVGGSSFGAEKRDRIQAALAALDRRHPDYQPAVHAFIAANPLAAARRALDLAWAQSMGPRPYLLLCPRLGGGTDRFVDEQVAALRAAGLGVLLLRAEGAKDAPRVRLEVPDAPQLRSLVYDGATELRELMRDLASLGGERLIVHHVLHATDALLSALVARWPYEVHAHDYVWICPRINLVDGSGRYCGEPAAAVCEECIQTNGHMLRPGLSATSWRRSMAEFLAGAARVICPSHDTARRLSAYAPDARMVVQPHPDVAMPPAVPVAASPGLVRVAVAGAIGDVKGYEVLLECALDAAARNLPLEFCLVGYSRDDGPLLTTGRVLLTGRYGAGEGVDLIRASGSHLGFLPSVWPETWCYTLSEMLAAGLLVAAFDLGAQAERLRARGSGMLLPLGMPVSQINDALLELARRQGIVPISGAGFATGPASV</sequence>
<evidence type="ECO:0000256" key="4">
    <source>
        <dbReference type="SAM" id="MobiDB-lite"/>
    </source>
</evidence>
<reference evidence="5 6" key="1">
    <citation type="submission" date="2020-08" db="EMBL/GenBank/DDBJ databases">
        <title>Genomic Encyclopedia of Type Strains, Phase IV (KMG-IV): sequencing the most valuable type-strain genomes for metagenomic binning, comparative biology and taxonomic classification.</title>
        <authorList>
            <person name="Goeker M."/>
        </authorList>
    </citation>
    <scope>NUCLEOTIDE SEQUENCE [LARGE SCALE GENOMIC DNA]</scope>
    <source>
        <strain evidence="5 6">DSM 22198</strain>
    </source>
</reference>
<keyword evidence="3 5" id="KW-0808">Transferase</keyword>
<gene>
    <name evidence="5" type="ORF">FHS74_003444</name>
</gene>
<dbReference type="PANTHER" id="PTHR43179:SF12">
    <property type="entry name" value="GALACTOFURANOSYLTRANSFERASE GLFT2"/>
    <property type="match status" value="1"/>
</dbReference>
<evidence type="ECO:0000256" key="3">
    <source>
        <dbReference type="ARBA" id="ARBA00022679"/>
    </source>
</evidence>
<dbReference type="GO" id="GO:0016757">
    <property type="term" value="F:glycosyltransferase activity"/>
    <property type="evidence" value="ECO:0007669"/>
    <property type="project" value="UniProtKB-KW"/>
</dbReference>
<dbReference type="RefSeq" id="WP_184802702.1">
    <property type="nucleotide sequence ID" value="NZ_JACIIZ010000009.1"/>
</dbReference>
<dbReference type="AlphaFoldDB" id="A0A7X0B1X8"/>
<evidence type="ECO:0000256" key="2">
    <source>
        <dbReference type="ARBA" id="ARBA00022676"/>
    </source>
</evidence>
<evidence type="ECO:0000256" key="1">
    <source>
        <dbReference type="ARBA" id="ARBA00006739"/>
    </source>
</evidence>
<keyword evidence="6" id="KW-1185">Reference proteome</keyword>
<dbReference type="InterPro" id="IPR011990">
    <property type="entry name" value="TPR-like_helical_dom_sf"/>
</dbReference>
<comment type="caution">
    <text evidence="5">The sequence shown here is derived from an EMBL/GenBank/DDBJ whole genome shotgun (WGS) entry which is preliminary data.</text>
</comment>
<comment type="similarity">
    <text evidence="1">Belongs to the glycosyltransferase 2 family.</text>
</comment>
<dbReference type="Proteomes" id="UP000539175">
    <property type="component" value="Unassembled WGS sequence"/>
</dbReference>
<proteinExistence type="inferred from homology"/>
<evidence type="ECO:0000313" key="6">
    <source>
        <dbReference type="Proteomes" id="UP000539175"/>
    </source>
</evidence>
<dbReference type="Gene3D" id="1.25.40.10">
    <property type="entry name" value="Tetratricopeptide repeat domain"/>
    <property type="match status" value="1"/>
</dbReference>
<feature type="region of interest" description="Disordered" evidence="4">
    <location>
        <begin position="347"/>
        <end position="366"/>
    </location>
</feature>
<evidence type="ECO:0000313" key="5">
    <source>
        <dbReference type="EMBL" id="MBB6252876.1"/>
    </source>
</evidence>
<keyword evidence="2" id="KW-0328">Glycosyltransferase</keyword>